<dbReference type="EMBL" id="QPJT01000002">
    <property type="protein sequence ID" value="RCX20044.1"/>
    <property type="molecule type" value="Genomic_DNA"/>
</dbReference>
<proteinExistence type="predicted"/>
<comment type="caution">
    <text evidence="2">The sequence shown here is derived from an EMBL/GenBank/DDBJ whole genome shotgun (WGS) entry which is preliminary data.</text>
</comment>
<name>A0A369BK21_9FIRM</name>
<keyword evidence="3" id="KW-1185">Reference proteome</keyword>
<dbReference type="InterPro" id="IPR021136">
    <property type="entry name" value="Flagellar_hook_control-like_C"/>
</dbReference>
<protein>
    <recommendedName>
        <fullName evidence="1">Flagellar hook-length control protein-like C-terminal domain-containing protein</fullName>
    </recommendedName>
</protein>
<dbReference type="OrthoDB" id="1737157at2"/>
<dbReference type="Proteomes" id="UP000253034">
    <property type="component" value="Unassembled WGS sequence"/>
</dbReference>
<accession>A0A369BK21</accession>
<evidence type="ECO:0000313" key="2">
    <source>
        <dbReference type="EMBL" id="RCX20044.1"/>
    </source>
</evidence>
<evidence type="ECO:0000259" key="1">
    <source>
        <dbReference type="Pfam" id="PF02120"/>
    </source>
</evidence>
<dbReference type="Pfam" id="PF02120">
    <property type="entry name" value="Flg_hook"/>
    <property type="match status" value="1"/>
</dbReference>
<reference evidence="2 3" key="1">
    <citation type="submission" date="2018-07" db="EMBL/GenBank/DDBJ databases">
        <title>Genomic Encyclopedia of Type Strains, Phase IV (KMG-IV): sequencing the most valuable type-strain genomes for metagenomic binning, comparative biology and taxonomic classification.</title>
        <authorList>
            <person name="Goeker M."/>
        </authorList>
    </citation>
    <scope>NUCLEOTIDE SEQUENCE [LARGE SCALE GENOMIC DNA]</scope>
    <source>
        <strain evidence="2 3">DSM 27016</strain>
    </source>
</reference>
<sequence length="555" mass="60669">MRVDTLVQGHGINAAVLSKILERLNTGDIVRAQILDMTSSDLLLKLFDGSEISASVAGGSENIDAKPGEFIELAVKGKNDNQLILEQLKNGETVKADQTAGLKAVIKDLGLPASARNMEIAKEIQSNNLSLNKETFEKITDALMRFKDVNAAKAAFLIANKLGIEEKNINALKQLTDLQVKISGSVRELLVQIDNIKDDNIIKDIADRLISLDKQGIHAAVQAKNASAKASNADLLMNALNLGLEREAPQTGKGQGPSSEALIKLMDKVKAAVGQSRNVNQSVLEKTISSLDKLMEGTRGAEASTLERAGVLKDSLVSVLNALRKAGAQNKELQGHAGDKTGGGIKPDEGREIIRQSFERLAVKIEPDGLKGEINVKKLYRELLAKLDVLKDAAGLSGLMQKNEIASRIDNIENNIRFMNQLNNCTTYIQIPVSMPGGTATGELYVLKRDPKRKRIDPDNVTMLVSLNTENIGKIDSLIGVNKKNITLSVRASDERVIDFIKGYHKDLYERLCEKGFKLVDFKVRKTEEDPHLMNAERVAGRELELNKGSIDFRL</sequence>
<feature type="domain" description="Flagellar hook-length control protein-like C-terminal" evidence="1">
    <location>
        <begin position="457"/>
        <end position="529"/>
    </location>
</feature>
<dbReference type="RefSeq" id="WP_114296164.1">
    <property type="nucleotide sequence ID" value="NZ_QPJT01000002.1"/>
</dbReference>
<organism evidence="2 3">
    <name type="scientific">Anaerobacterium chartisolvens</name>
    <dbReference type="NCBI Taxonomy" id="1297424"/>
    <lineage>
        <taxon>Bacteria</taxon>
        <taxon>Bacillati</taxon>
        <taxon>Bacillota</taxon>
        <taxon>Clostridia</taxon>
        <taxon>Eubacteriales</taxon>
        <taxon>Oscillospiraceae</taxon>
        <taxon>Anaerobacterium</taxon>
    </lineage>
</organism>
<gene>
    <name evidence="2" type="ORF">DFR58_102113</name>
</gene>
<dbReference type="AlphaFoldDB" id="A0A369BK21"/>
<evidence type="ECO:0000313" key="3">
    <source>
        <dbReference type="Proteomes" id="UP000253034"/>
    </source>
</evidence>